<feature type="region of interest" description="Disordered" evidence="1">
    <location>
        <begin position="75"/>
        <end position="109"/>
    </location>
</feature>
<dbReference type="EMBL" id="JAPZBS010000004">
    <property type="protein sequence ID" value="KAJ5377148.1"/>
    <property type="molecule type" value="Genomic_DNA"/>
</dbReference>
<reference evidence="2" key="2">
    <citation type="journal article" date="2023" name="IMA Fungus">
        <title>Comparative genomic study of the Penicillium genus elucidates a diverse pangenome and 15 lateral gene transfer events.</title>
        <authorList>
            <person name="Petersen C."/>
            <person name="Sorensen T."/>
            <person name="Nielsen M.R."/>
            <person name="Sondergaard T.E."/>
            <person name="Sorensen J.L."/>
            <person name="Fitzpatrick D.A."/>
            <person name="Frisvad J.C."/>
            <person name="Nielsen K.L."/>
        </authorList>
    </citation>
    <scope>NUCLEOTIDE SEQUENCE</scope>
    <source>
        <strain evidence="2">IBT 29864</strain>
    </source>
</reference>
<proteinExistence type="predicted"/>
<reference evidence="2" key="1">
    <citation type="submission" date="2022-11" db="EMBL/GenBank/DDBJ databases">
        <authorList>
            <person name="Petersen C."/>
        </authorList>
    </citation>
    <scope>NUCLEOTIDE SEQUENCE</scope>
    <source>
        <strain evidence="2">IBT 29864</strain>
    </source>
</reference>
<dbReference type="GeneID" id="81436665"/>
<comment type="caution">
    <text evidence="2">The sequence shown here is derived from an EMBL/GenBank/DDBJ whole genome shotgun (WGS) entry which is preliminary data.</text>
</comment>
<protein>
    <submittedName>
        <fullName evidence="2">Uncharacterized protein</fullName>
    </submittedName>
</protein>
<evidence type="ECO:0000313" key="2">
    <source>
        <dbReference type="EMBL" id="KAJ5377148.1"/>
    </source>
</evidence>
<organism evidence="2 3">
    <name type="scientific">Penicillium cataractarum</name>
    <dbReference type="NCBI Taxonomy" id="2100454"/>
    <lineage>
        <taxon>Eukaryota</taxon>
        <taxon>Fungi</taxon>
        <taxon>Dikarya</taxon>
        <taxon>Ascomycota</taxon>
        <taxon>Pezizomycotina</taxon>
        <taxon>Eurotiomycetes</taxon>
        <taxon>Eurotiomycetidae</taxon>
        <taxon>Eurotiales</taxon>
        <taxon>Aspergillaceae</taxon>
        <taxon>Penicillium</taxon>
    </lineage>
</organism>
<dbReference type="RefSeq" id="XP_056556011.1">
    <property type="nucleotide sequence ID" value="XM_056697486.1"/>
</dbReference>
<name>A0A9W9SEI8_9EURO</name>
<dbReference type="Proteomes" id="UP001147782">
    <property type="component" value="Unassembled WGS sequence"/>
</dbReference>
<evidence type="ECO:0000313" key="3">
    <source>
        <dbReference type="Proteomes" id="UP001147782"/>
    </source>
</evidence>
<feature type="compositionally biased region" description="Polar residues" evidence="1">
    <location>
        <begin position="100"/>
        <end position="109"/>
    </location>
</feature>
<sequence length="109" mass="12094">MDAKYTDWNEDLQSEFHAILVEISFPKGAAGTPYLQDIQDVQREYVLKMYAVRSLPCPLQDPVASIPHDVKNVGKPGTTTVLYTGTGPMEEGSTDRGDTRQSGNSRDYL</sequence>
<accession>A0A9W9SEI8</accession>
<keyword evidence="3" id="KW-1185">Reference proteome</keyword>
<gene>
    <name evidence="2" type="ORF">N7496_004557</name>
</gene>
<evidence type="ECO:0000256" key="1">
    <source>
        <dbReference type="SAM" id="MobiDB-lite"/>
    </source>
</evidence>
<dbReference type="AlphaFoldDB" id="A0A9W9SEI8"/>